<dbReference type="OrthoDB" id="6781148at2759"/>
<dbReference type="InterPro" id="IPR002919">
    <property type="entry name" value="TIL_dom"/>
</dbReference>
<keyword evidence="2" id="KW-1015">Disulfide bond</keyword>
<dbReference type="STRING" id="1661398.A0A482V4E7"/>
<dbReference type="GO" id="GO:0030414">
    <property type="term" value="F:peptidase inhibitor activity"/>
    <property type="evidence" value="ECO:0007669"/>
    <property type="project" value="UniProtKB-KW"/>
</dbReference>
<keyword evidence="5" id="KW-1185">Reference proteome</keyword>
<accession>A0A482V4E7</accession>
<evidence type="ECO:0000256" key="1">
    <source>
        <dbReference type="ARBA" id="ARBA00022690"/>
    </source>
</evidence>
<feature type="non-terminal residue" evidence="4">
    <location>
        <position position="165"/>
    </location>
</feature>
<feature type="domain" description="TIL" evidence="3">
    <location>
        <begin position="107"/>
        <end position="160"/>
    </location>
</feature>
<keyword evidence="1" id="KW-0646">Protease inhibitor</keyword>
<organism evidence="4 5">
    <name type="scientific">Asbolus verrucosus</name>
    <name type="common">Desert ironclad beetle</name>
    <dbReference type="NCBI Taxonomy" id="1661398"/>
    <lineage>
        <taxon>Eukaryota</taxon>
        <taxon>Metazoa</taxon>
        <taxon>Ecdysozoa</taxon>
        <taxon>Arthropoda</taxon>
        <taxon>Hexapoda</taxon>
        <taxon>Insecta</taxon>
        <taxon>Pterygota</taxon>
        <taxon>Neoptera</taxon>
        <taxon>Endopterygota</taxon>
        <taxon>Coleoptera</taxon>
        <taxon>Polyphaga</taxon>
        <taxon>Cucujiformia</taxon>
        <taxon>Tenebrionidae</taxon>
        <taxon>Pimeliinae</taxon>
        <taxon>Asbolus</taxon>
    </lineage>
</organism>
<proteinExistence type="predicted"/>
<evidence type="ECO:0000256" key="2">
    <source>
        <dbReference type="ARBA" id="ARBA00023157"/>
    </source>
</evidence>
<dbReference type="InterPro" id="IPR036084">
    <property type="entry name" value="Ser_inhib-like_sf"/>
</dbReference>
<gene>
    <name evidence="4" type="ORF">BDFB_013365</name>
</gene>
<name>A0A482V4E7_ASBVE</name>
<dbReference type="InterPro" id="IPR051368">
    <property type="entry name" value="SerProtInhib-TIL_Domain"/>
</dbReference>
<dbReference type="CDD" id="cd19941">
    <property type="entry name" value="TIL"/>
    <property type="match status" value="3"/>
</dbReference>
<evidence type="ECO:0000259" key="3">
    <source>
        <dbReference type="Pfam" id="PF01826"/>
    </source>
</evidence>
<dbReference type="PANTHER" id="PTHR23259">
    <property type="entry name" value="RIDDLE"/>
    <property type="match status" value="1"/>
</dbReference>
<dbReference type="SUPFAM" id="SSF57567">
    <property type="entry name" value="Serine protease inhibitors"/>
    <property type="match status" value="3"/>
</dbReference>
<sequence>MCPLTCQNNTAQVCPEICIPGCFCKDGFVRKSVDGPCILVEHCKNVPKCGDNEEFKGCGTLCPPTCENPKPKFCPYMCVEGCVCKEGFIRNAEGGVCIPTDSCLEVCKENEVYNDCGTLCPGTCSEPVKSCNKMCASGCFCQEGYILDNESQECIKIEECPNVIL</sequence>
<feature type="domain" description="TIL" evidence="3">
    <location>
        <begin position="49"/>
        <end position="103"/>
    </location>
</feature>
<dbReference type="AlphaFoldDB" id="A0A482V4E7"/>
<protein>
    <submittedName>
        <fullName evidence="4">Zonadhesin</fullName>
    </submittedName>
</protein>
<feature type="domain" description="TIL" evidence="3">
    <location>
        <begin position="2"/>
        <end position="43"/>
    </location>
</feature>
<evidence type="ECO:0000313" key="4">
    <source>
        <dbReference type="EMBL" id="RZB39094.1"/>
    </source>
</evidence>
<comment type="caution">
    <text evidence="4">The sequence shown here is derived from an EMBL/GenBank/DDBJ whole genome shotgun (WGS) entry which is preliminary data.</text>
</comment>
<dbReference type="Gene3D" id="2.10.25.10">
    <property type="entry name" value="Laminin"/>
    <property type="match status" value="3"/>
</dbReference>
<dbReference type="Pfam" id="PF01826">
    <property type="entry name" value="TIL"/>
    <property type="match status" value="3"/>
</dbReference>
<dbReference type="EMBL" id="QDEB01131327">
    <property type="protein sequence ID" value="RZB39094.1"/>
    <property type="molecule type" value="Genomic_DNA"/>
</dbReference>
<evidence type="ECO:0000313" key="5">
    <source>
        <dbReference type="Proteomes" id="UP000292052"/>
    </source>
</evidence>
<dbReference type="PANTHER" id="PTHR23259:SF70">
    <property type="entry name" value="ACCESSORY GLAND PROTEIN ACP62F-RELATED"/>
    <property type="match status" value="1"/>
</dbReference>
<reference evidence="4 5" key="1">
    <citation type="submission" date="2017-03" db="EMBL/GenBank/DDBJ databases">
        <title>Genome of the blue death feigning beetle - Asbolus verrucosus.</title>
        <authorList>
            <person name="Rider S.D."/>
        </authorList>
    </citation>
    <scope>NUCLEOTIDE SEQUENCE [LARGE SCALE GENOMIC DNA]</scope>
    <source>
        <strain evidence="4">Butters</strain>
        <tissue evidence="4">Head and leg muscle</tissue>
    </source>
</reference>
<dbReference type="Proteomes" id="UP000292052">
    <property type="component" value="Unassembled WGS sequence"/>
</dbReference>